<keyword evidence="2" id="KW-1185">Reference proteome</keyword>
<dbReference type="OrthoDB" id="1521716at2"/>
<dbReference type="AlphaFoldDB" id="A8ZLT2"/>
<dbReference type="EMBL" id="CP000839">
    <property type="protein sequence ID" value="ABW32109.1"/>
    <property type="molecule type" value="Genomic_DNA"/>
</dbReference>
<protein>
    <submittedName>
        <fullName evidence="1">Uncharacterized protein</fullName>
    </submittedName>
</protein>
<gene>
    <name evidence="1" type="ordered locus">AM1_B0391</name>
</gene>
<geneLocation type="plasmid" evidence="1 2">
    <name>pREB2</name>
</geneLocation>
<accession>A8ZLT2</accession>
<reference evidence="1 2" key="1">
    <citation type="journal article" date="2008" name="Proc. Natl. Acad. Sci. U.S.A.">
        <title>Niche adaptation and genome expansion in the chlorophyll d-producing cyanobacterium Acaryochloris marina.</title>
        <authorList>
            <person name="Swingley W.D."/>
            <person name="Chen M."/>
            <person name="Cheung P.C."/>
            <person name="Conrad A.L."/>
            <person name="Dejesa L.C."/>
            <person name="Hao J."/>
            <person name="Honchak B.M."/>
            <person name="Karbach L.E."/>
            <person name="Kurdoglu A."/>
            <person name="Lahiri S."/>
            <person name="Mastrian S.D."/>
            <person name="Miyashita H."/>
            <person name="Page L."/>
            <person name="Ramakrishna P."/>
            <person name="Satoh S."/>
            <person name="Sattley W.M."/>
            <person name="Shimada Y."/>
            <person name="Taylor H.L."/>
            <person name="Tomo T."/>
            <person name="Tsuchiya T."/>
            <person name="Wang Z.T."/>
            <person name="Raymond J."/>
            <person name="Mimuro M."/>
            <person name="Blankenship R.E."/>
            <person name="Touchman J.W."/>
        </authorList>
    </citation>
    <scope>NUCLEOTIDE SEQUENCE [LARGE SCALE GENOMIC DNA]</scope>
    <source>
        <strain evidence="2">MBIC 11017</strain>
        <plasmid evidence="2">Plasmid pREB2</plasmid>
    </source>
</reference>
<dbReference type="KEGG" id="amr:AM1_B0391"/>
<dbReference type="Gene3D" id="2.60.120.260">
    <property type="entry name" value="Galactose-binding domain-like"/>
    <property type="match status" value="1"/>
</dbReference>
<dbReference type="SUPFAM" id="SSF49785">
    <property type="entry name" value="Galactose-binding domain-like"/>
    <property type="match status" value="1"/>
</dbReference>
<dbReference type="Proteomes" id="UP000000268">
    <property type="component" value="Plasmid pREB2"/>
</dbReference>
<proteinExistence type="predicted"/>
<evidence type="ECO:0000313" key="1">
    <source>
        <dbReference type="EMBL" id="ABW32109.1"/>
    </source>
</evidence>
<evidence type="ECO:0000313" key="2">
    <source>
        <dbReference type="Proteomes" id="UP000000268"/>
    </source>
</evidence>
<dbReference type="HOGENOM" id="CLU_1902066_0_0_3"/>
<dbReference type="InterPro" id="IPR008979">
    <property type="entry name" value="Galactose-bd-like_sf"/>
</dbReference>
<organism evidence="1 2">
    <name type="scientific">Acaryochloris marina (strain MBIC 11017)</name>
    <dbReference type="NCBI Taxonomy" id="329726"/>
    <lineage>
        <taxon>Bacteria</taxon>
        <taxon>Bacillati</taxon>
        <taxon>Cyanobacteriota</taxon>
        <taxon>Cyanophyceae</taxon>
        <taxon>Acaryochloridales</taxon>
        <taxon>Acaryochloridaceae</taxon>
        <taxon>Acaryochloris</taxon>
    </lineage>
</organism>
<dbReference type="RefSeq" id="WP_012167252.1">
    <property type="nucleotide sequence ID" value="NC_009927.1"/>
</dbReference>
<name>A8ZLT2_ACAM1</name>
<sequence length="133" mass="14742">MPILSDFTTIVGNQRILIGDNSNSSGFTSNFRTAERRSDRNAFISFMVRGMTQTDENAEVFVNDIRIGSLENNNGGNINLWHTQSITLSGDRLNDGENTLRVDTVPIAPGTQGVGNFDDFFITNVICHFHQDS</sequence>
<keyword evidence="1" id="KW-0614">Plasmid</keyword>